<protein>
    <recommendedName>
        <fullName evidence="5">SAP domain-containing protein</fullName>
    </recommendedName>
</protein>
<dbReference type="InterPro" id="IPR036361">
    <property type="entry name" value="SAP_dom_sf"/>
</dbReference>
<feature type="compositionally biased region" description="Low complexity" evidence="1">
    <location>
        <begin position="10"/>
        <end position="30"/>
    </location>
</feature>
<keyword evidence="4" id="KW-1185">Reference proteome</keyword>
<accession>A0A8J2T0A9</accession>
<sequence>HRFLHHTQNSSSSRSTRAVTATARPRSSSTAHERAAHDAHAPKSTMTAKDDTVASKAEEEFVLLGDPEKTTALPDLPRTPEPADKQVKTIVAETLPPRATHAVAFEAALKEAAPDAPPTIGDAAAALKDATLRELGAAREKASTKIKAAARAARRNAPAWRRVGYWTLGLLALAVVFTSGFFLGDRRSRVASAPTQVSEATTPAADAPVAETVKSTPPTTSTGSPTCRARPSVDSLFDGVVNEILGLRSQPRPRRAEPLDAFVRRMLAPAPRVLPTMDVSFGWPGLELTVPFLRREAEQQRRLDAAVAARHQAANVQRRRLEEQRRLEHARHEAAHNRQALEEQRRLERARHEAARRQAQKAAAVKDLEERLAKAEAAREERLRLAEQRTTEPMPVADTDVVETNAVDAEPAVEPTPAPTRPARDALRELSIKQLRNILASRGGACTTCKEKDDLVAAVIKVLDD</sequence>
<gene>
    <name evidence="3" type="ORF">PECAL_5P23030</name>
</gene>
<feature type="non-terminal residue" evidence="3">
    <location>
        <position position="1"/>
    </location>
</feature>
<dbReference type="AlphaFoldDB" id="A0A8J2T0A9"/>
<dbReference type="EMBL" id="CAKKNE010000005">
    <property type="protein sequence ID" value="CAH0377784.1"/>
    <property type="molecule type" value="Genomic_DNA"/>
</dbReference>
<proteinExistence type="predicted"/>
<dbReference type="Proteomes" id="UP000789595">
    <property type="component" value="Unassembled WGS sequence"/>
</dbReference>
<evidence type="ECO:0000256" key="1">
    <source>
        <dbReference type="SAM" id="MobiDB-lite"/>
    </source>
</evidence>
<evidence type="ECO:0000313" key="4">
    <source>
        <dbReference type="Proteomes" id="UP000789595"/>
    </source>
</evidence>
<organism evidence="3 4">
    <name type="scientific">Pelagomonas calceolata</name>
    <dbReference type="NCBI Taxonomy" id="35677"/>
    <lineage>
        <taxon>Eukaryota</taxon>
        <taxon>Sar</taxon>
        <taxon>Stramenopiles</taxon>
        <taxon>Ochrophyta</taxon>
        <taxon>Pelagophyceae</taxon>
        <taxon>Pelagomonadales</taxon>
        <taxon>Pelagomonadaceae</taxon>
        <taxon>Pelagomonas</taxon>
    </lineage>
</organism>
<evidence type="ECO:0000313" key="3">
    <source>
        <dbReference type="EMBL" id="CAH0377784.1"/>
    </source>
</evidence>
<feature type="compositionally biased region" description="Low complexity" evidence="1">
    <location>
        <begin position="215"/>
        <end position="226"/>
    </location>
</feature>
<evidence type="ECO:0008006" key="5">
    <source>
        <dbReference type="Google" id="ProtNLM"/>
    </source>
</evidence>
<dbReference type="SUPFAM" id="SSF68906">
    <property type="entry name" value="SAP domain"/>
    <property type="match status" value="1"/>
</dbReference>
<keyword evidence="2" id="KW-0812">Transmembrane</keyword>
<feature type="region of interest" description="Disordered" evidence="1">
    <location>
        <begin position="325"/>
        <end position="362"/>
    </location>
</feature>
<comment type="caution">
    <text evidence="3">The sequence shown here is derived from an EMBL/GenBank/DDBJ whole genome shotgun (WGS) entry which is preliminary data.</text>
</comment>
<keyword evidence="2" id="KW-0472">Membrane</keyword>
<feature type="region of interest" description="Disordered" evidence="1">
    <location>
        <begin position="192"/>
        <end position="229"/>
    </location>
</feature>
<keyword evidence="2" id="KW-1133">Transmembrane helix</keyword>
<evidence type="ECO:0000256" key="2">
    <source>
        <dbReference type="SAM" id="Phobius"/>
    </source>
</evidence>
<reference evidence="3" key="1">
    <citation type="submission" date="2021-11" db="EMBL/GenBank/DDBJ databases">
        <authorList>
            <consortium name="Genoscope - CEA"/>
            <person name="William W."/>
        </authorList>
    </citation>
    <scope>NUCLEOTIDE SEQUENCE</scope>
</reference>
<feature type="compositionally biased region" description="Basic and acidic residues" evidence="1">
    <location>
        <begin position="31"/>
        <end position="41"/>
    </location>
</feature>
<feature type="compositionally biased region" description="Basic and acidic residues" evidence="1">
    <location>
        <begin position="325"/>
        <end position="356"/>
    </location>
</feature>
<feature type="region of interest" description="Disordered" evidence="1">
    <location>
        <begin position="1"/>
        <end position="56"/>
    </location>
</feature>
<name>A0A8J2T0A9_9STRA</name>
<feature type="transmembrane region" description="Helical" evidence="2">
    <location>
        <begin position="163"/>
        <end position="184"/>
    </location>
</feature>
<dbReference type="Gene3D" id="1.10.720.30">
    <property type="entry name" value="SAP domain"/>
    <property type="match status" value="1"/>
</dbReference>